<organism evidence="5 6">
    <name type="scientific">Billgrantia zhangzhouensis</name>
    <dbReference type="NCBI Taxonomy" id="2733481"/>
    <lineage>
        <taxon>Bacteria</taxon>
        <taxon>Pseudomonadati</taxon>
        <taxon>Pseudomonadota</taxon>
        <taxon>Gammaproteobacteria</taxon>
        <taxon>Oceanospirillales</taxon>
        <taxon>Halomonadaceae</taxon>
        <taxon>Billgrantia</taxon>
    </lineage>
</organism>
<keyword evidence="2" id="KW-0238">DNA-binding</keyword>
<dbReference type="PANTHER" id="PTHR43537">
    <property type="entry name" value="TRANSCRIPTIONAL REGULATOR, GNTR FAMILY"/>
    <property type="match status" value="1"/>
</dbReference>
<evidence type="ECO:0000256" key="3">
    <source>
        <dbReference type="ARBA" id="ARBA00023163"/>
    </source>
</evidence>
<proteinExistence type="predicted"/>
<dbReference type="Pfam" id="PF07729">
    <property type="entry name" value="FCD"/>
    <property type="match status" value="1"/>
</dbReference>
<dbReference type="Gene3D" id="1.10.10.10">
    <property type="entry name" value="Winged helix-like DNA-binding domain superfamily/Winged helix DNA-binding domain"/>
    <property type="match status" value="1"/>
</dbReference>
<keyword evidence="3" id="KW-0804">Transcription</keyword>
<dbReference type="InterPro" id="IPR036390">
    <property type="entry name" value="WH_DNA-bd_sf"/>
</dbReference>
<dbReference type="InterPro" id="IPR036388">
    <property type="entry name" value="WH-like_DNA-bd_sf"/>
</dbReference>
<dbReference type="SUPFAM" id="SSF46785">
    <property type="entry name" value="Winged helix' DNA-binding domain"/>
    <property type="match status" value="1"/>
</dbReference>
<dbReference type="CDD" id="cd07377">
    <property type="entry name" value="WHTH_GntR"/>
    <property type="match status" value="1"/>
</dbReference>
<evidence type="ECO:0000259" key="4">
    <source>
        <dbReference type="PROSITE" id="PS50949"/>
    </source>
</evidence>
<dbReference type="InterPro" id="IPR000524">
    <property type="entry name" value="Tscrpt_reg_HTH_GntR"/>
</dbReference>
<keyword evidence="1" id="KW-0805">Transcription regulation</keyword>
<evidence type="ECO:0000256" key="1">
    <source>
        <dbReference type="ARBA" id="ARBA00023015"/>
    </source>
</evidence>
<accession>A0ABS9AH98</accession>
<dbReference type="Pfam" id="PF00392">
    <property type="entry name" value="GntR"/>
    <property type="match status" value="1"/>
</dbReference>
<sequence length="233" mass="26087">MSENGGTVADAAKDALREMILTGHLCPGERVHQDHLSSVLGLSRTPVRAALASLAQDGLLDYESNRGYRVKQFSVDNIRGVFEVRSSLEALACRVAARTGLAASTLDRLDELVEIGDRILSAGELVPDALPEYRKMNVDFHETIMESAHNPLLKDFVDRSHNVPLVSDRVILWDDFDVIYRSHDDHRRIVKALRLGDGERAAALMHEHVYFAGELLVDRLREDPNLLQHQKYG</sequence>
<feature type="domain" description="HTH gntR-type" evidence="4">
    <location>
        <begin position="6"/>
        <end position="73"/>
    </location>
</feature>
<dbReference type="Gene3D" id="1.20.120.530">
    <property type="entry name" value="GntR ligand-binding domain-like"/>
    <property type="match status" value="1"/>
</dbReference>
<dbReference type="EMBL" id="JABFTT010000009">
    <property type="protein sequence ID" value="MCE8021053.1"/>
    <property type="molecule type" value="Genomic_DNA"/>
</dbReference>
<evidence type="ECO:0000313" key="6">
    <source>
        <dbReference type="Proteomes" id="UP001320122"/>
    </source>
</evidence>
<protein>
    <submittedName>
        <fullName evidence="5">GntR family transcriptional regulator</fullName>
    </submittedName>
</protein>
<gene>
    <name evidence="5" type="ORF">HOP51_13170</name>
</gene>
<dbReference type="SMART" id="SM00345">
    <property type="entry name" value="HTH_GNTR"/>
    <property type="match status" value="1"/>
</dbReference>
<dbReference type="InterPro" id="IPR011711">
    <property type="entry name" value="GntR_C"/>
</dbReference>
<dbReference type="SUPFAM" id="SSF48008">
    <property type="entry name" value="GntR ligand-binding domain-like"/>
    <property type="match status" value="1"/>
</dbReference>
<dbReference type="Proteomes" id="UP001320122">
    <property type="component" value="Unassembled WGS sequence"/>
</dbReference>
<dbReference type="SMART" id="SM00895">
    <property type="entry name" value="FCD"/>
    <property type="match status" value="1"/>
</dbReference>
<dbReference type="PROSITE" id="PS50949">
    <property type="entry name" value="HTH_GNTR"/>
    <property type="match status" value="1"/>
</dbReference>
<evidence type="ECO:0000313" key="5">
    <source>
        <dbReference type="EMBL" id="MCE8021053.1"/>
    </source>
</evidence>
<dbReference type="PANTHER" id="PTHR43537:SF51">
    <property type="entry name" value="HTH-TYPE TRANSCRIPTIONAL REGULATOR LGOR-RELATED"/>
    <property type="match status" value="1"/>
</dbReference>
<name>A0ABS9AH98_9GAMM</name>
<keyword evidence="6" id="KW-1185">Reference proteome</keyword>
<comment type="caution">
    <text evidence="5">The sequence shown here is derived from an EMBL/GenBank/DDBJ whole genome shotgun (WGS) entry which is preliminary data.</text>
</comment>
<dbReference type="RefSeq" id="WP_234274366.1">
    <property type="nucleotide sequence ID" value="NZ_JABFTT010000009.1"/>
</dbReference>
<reference evidence="5 6" key="1">
    <citation type="journal article" date="2021" name="Front. Microbiol.">
        <title>Aerobic Denitrification and Heterotrophic Sulfur Oxidation in the Genus Halomonas Revealed by Six Novel Species Characterizations and Genome-Based Analysis.</title>
        <authorList>
            <person name="Wang L."/>
            <person name="Shao Z."/>
        </authorList>
    </citation>
    <scope>NUCLEOTIDE SEQUENCE [LARGE SCALE GENOMIC DNA]</scope>
    <source>
        <strain evidence="5 6">MCCC 1A11036</strain>
    </source>
</reference>
<evidence type="ECO:0000256" key="2">
    <source>
        <dbReference type="ARBA" id="ARBA00023125"/>
    </source>
</evidence>
<dbReference type="InterPro" id="IPR008920">
    <property type="entry name" value="TF_FadR/GntR_C"/>
</dbReference>